<dbReference type="HOGENOM" id="CLU_002800_0_0_1"/>
<dbReference type="InterPro" id="IPR022031">
    <property type="entry name" value="Rif1_N"/>
</dbReference>
<accession>J7RWC2</accession>
<dbReference type="CDD" id="cd14267">
    <property type="entry name" value="Rif1_CTD_C-II_like"/>
    <property type="match status" value="1"/>
</dbReference>
<dbReference type="Pfam" id="PF12231">
    <property type="entry name" value="Rif1_N"/>
    <property type="match status" value="1"/>
</dbReference>
<organism evidence="3 4">
    <name type="scientific">Huiozyma naganishii (strain ATCC MYA-139 / BCRC 22969 / CBS 8797 / KCTC 17520 / NBRC 10181 / NCYC 3082 / Yp74L-3)</name>
    <name type="common">Yeast</name>
    <name type="synonym">Kazachstania naganishii</name>
    <dbReference type="NCBI Taxonomy" id="1071383"/>
    <lineage>
        <taxon>Eukaryota</taxon>
        <taxon>Fungi</taxon>
        <taxon>Dikarya</taxon>
        <taxon>Ascomycota</taxon>
        <taxon>Saccharomycotina</taxon>
        <taxon>Saccharomycetes</taxon>
        <taxon>Saccharomycetales</taxon>
        <taxon>Saccharomycetaceae</taxon>
        <taxon>Huiozyma</taxon>
    </lineage>
</organism>
<keyword evidence="4" id="KW-1185">Reference proteome</keyword>
<dbReference type="Gene3D" id="6.10.140.1760">
    <property type="match status" value="1"/>
</dbReference>
<reference evidence="4" key="2">
    <citation type="submission" date="2012-08" db="EMBL/GenBank/DDBJ databases">
        <title>Genome sequence of Kazachstania naganishii.</title>
        <authorList>
            <person name="Gordon J.L."/>
            <person name="Armisen D."/>
            <person name="Proux-Wera E."/>
            <person name="OhEigeartaigh S.S."/>
            <person name="Byrne K.P."/>
            <person name="Wolfe K.H."/>
        </authorList>
    </citation>
    <scope>NUCLEOTIDE SEQUENCE [LARGE SCALE GENOMIC DNA]</scope>
    <source>
        <strain evidence="4">ATCC MYA-139 / BCRC 22969 / CBS 8797 / CCRC 22969 / KCTC 17520 / NBRC 10181 / NCYC 3082</strain>
    </source>
</reference>
<proteinExistence type="predicted"/>
<evidence type="ECO:0000313" key="4">
    <source>
        <dbReference type="Proteomes" id="UP000006310"/>
    </source>
</evidence>
<feature type="compositionally biased region" description="Polar residues" evidence="1">
    <location>
        <begin position="27"/>
        <end position="44"/>
    </location>
</feature>
<dbReference type="eggNOG" id="ENOG502QPT7">
    <property type="taxonomic scope" value="Eukaryota"/>
</dbReference>
<dbReference type="EMBL" id="HE978316">
    <property type="protein sequence ID" value="CCK69297.1"/>
    <property type="molecule type" value="Genomic_DNA"/>
</dbReference>
<dbReference type="RefSeq" id="XP_022463543.1">
    <property type="nucleotide sequence ID" value="XM_022606892.1"/>
</dbReference>
<feature type="compositionally biased region" description="Polar residues" evidence="1">
    <location>
        <begin position="103"/>
        <end position="116"/>
    </location>
</feature>
<protein>
    <recommendedName>
        <fullName evidence="2">Telomere-associated protein Rif1 N-terminal domain-containing protein</fullName>
    </recommendedName>
</protein>
<evidence type="ECO:0000313" key="3">
    <source>
        <dbReference type="EMBL" id="CCK69297.1"/>
    </source>
</evidence>
<sequence>MTEHSTERSSNRMINRTLEMLEKAGSKKNTFANKYPWSSGNFKRNNAPIPEHTDSRDYSTSPTPKRRKMATPQSADKTTVQANSNSLDNLKISLVFPKDSERPLSSSSPCQKSVSFSDRIEVESSSAQTNSAASPRPSSTSKLRSKPILKLNRVSLQKGDIVTEQRLTFSARTTFSLNPMELAYWRSGEIHNMTDIKNINELKNIFEGGLSLLAVSEPEHVSKRFEIYATFNAILERQFGDNTPTGMEDKVCSVLCAHMEEIVNVCYPHLKLEQSSLLENVSVKNPFSTRLYIQIVRFFTHLLSNFKVICALSSKRNIQTSMKQVFESSYEALSSPHCNKQMITAQMIFLRQEKFGTSYLTENERNKLVNIITEVNEIDSYNLKYEKLLLIKALFGKYLKQMLQDVPKWLCGEVLARILVETQTYANKLAVVALEILLDLLKQLLGGKDSVTASIYESMEEKPAKDVLSPSMKMMLQSVLPDTYDFETITIGSMLRDHLRNQITEQKAYKIGIDLWLALVGILFNSPRNITKLLPTDDRGDSWLSLNELAFKTNDEKAMLLALKSWRVVIYLVSVNITSLESDEVQLQLLQLLLTPFDQLPNVLEKDCVREGLLYCLNGVVFCSVSMINSLGTQNAISLFWDNLLQPLFHKWNSAASSNELQTRTMDIFIKILRGKFPKTSTQRSNSPNTKQQQHNFRPVRVIAARGIVISDIPNLSNNFIHIWYMQMAKSASDLLRTRSFEDEHAKSLFLSLIDTVPESSLNDEVFDYFLLVLKHYLEPTYDYTFNQLSVLTLFATQLVTKFEKLLLEPSNSGLSSVIALYDSKTFINYDFPLKLMISMLDSNDCDASLFAIFSKFMDMKNKNYPDYVTNWLSVAVLPSNMNRHDMKFLMNIISKNPLVSIIENLLTVIADIDREFYGMICTSALTWDDHALLYFIKGVFTSNAPNSCNYLSGCLPTRISKSLFLFKAILNSPELFKENGIVLRSVLKNPSLIQNLNVAEVTKLRDLSDHDAPTDFMKYINVVYKKQIAGTMNNKLSQSGTSTDKSNSECFNEPQLDNQGQTGEDTSVVVLEKLHECCSNNKGDALTEILSNLLSQDQTTIISNFFCSYAAQNIEVIKLISPKLLRHLCKFYPDHLHALILPAINYLFGPVQKISTLTSLAIILIEKKDINGLDRIIDPFSIFLFKGPKKLSSDIKHKIAGLFLKMFFLLKEERGVHLSIVLHRIVRSLPRRRPEYLKNVINTISTQKNLENKIPDINDIQLALTKWIKLEDYSSYLLKYRRYAYLDQITNQVGITQTNRQPHSNGIVGTNIAQIEVPEMQSLSKTKDNAAIEEGSAQQGVETLITGTNSIGMQENFSQEPLNDSIDRTVHSHEGNGTQATYLANALSRIDNEQNHSTKQHNASTSNSLTSTLSEVTSYGGLIQSDTQEVRTTLNKESSIDDDIVDLSQKSSPVEAVGTTCVHLPNNIHEIDIDKEENTTPKKEAQMTINTQAVNESNSATNLEVRLSALPIETGTQMIDNSNKYKGSEMVTGSDLRAEGKVSKTDRSGSIITRNSNVNHRPGPENSSGLLTLAIYKSTASREAPNTQFAPEVHFGPKKVEPVTSVKMIKRDQGSMGDIVQEEKDVNTAFEPFQQDAAIAKVALKDDEMSCEIQVSENENCADDTSSKEGTPSLHIHFPSKKARKIVNRLRDFKPDQLAALSAAERRNLRVELLDFMMKMEYFEAEE</sequence>
<dbReference type="Proteomes" id="UP000006310">
    <property type="component" value="Chromosome 3"/>
</dbReference>
<feature type="region of interest" description="Disordered" evidence="1">
    <location>
        <begin position="1037"/>
        <end position="1063"/>
    </location>
</feature>
<gene>
    <name evidence="3" type="primary">KNAG0C01830</name>
    <name evidence="3" type="ordered locus">KNAG_0C01830</name>
</gene>
<feature type="region of interest" description="Disordered" evidence="1">
    <location>
        <begin position="100"/>
        <end position="146"/>
    </location>
</feature>
<feature type="region of interest" description="Disordered" evidence="1">
    <location>
        <begin position="21"/>
        <end position="84"/>
    </location>
</feature>
<feature type="compositionally biased region" description="Polar residues" evidence="1">
    <location>
        <begin position="123"/>
        <end position="142"/>
    </location>
</feature>
<name>J7RWC2_HUIN7</name>
<feature type="domain" description="Telomere-associated protein Rif1 N-terminal" evidence="2">
    <location>
        <begin position="222"/>
        <end position="644"/>
    </location>
</feature>
<feature type="compositionally biased region" description="Polar residues" evidence="1">
    <location>
        <begin position="71"/>
        <end position="84"/>
    </location>
</feature>
<dbReference type="STRING" id="1071383.J7RWC2"/>
<evidence type="ECO:0000256" key="1">
    <source>
        <dbReference type="SAM" id="MobiDB-lite"/>
    </source>
</evidence>
<dbReference type="GeneID" id="34524977"/>
<reference evidence="3 4" key="1">
    <citation type="journal article" date="2011" name="Proc. Natl. Acad. Sci. U.S.A.">
        <title>Evolutionary erosion of yeast sex chromosomes by mating-type switching accidents.</title>
        <authorList>
            <person name="Gordon J.L."/>
            <person name="Armisen D."/>
            <person name="Proux-Wera E."/>
            <person name="Oheigeartaigh S.S."/>
            <person name="Byrne K.P."/>
            <person name="Wolfe K.H."/>
        </authorList>
    </citation>
    <scope>NUCLEOTIDE SEQUENCE [LARGE SCALE GENOMIC DNA]</scope>
    <source>
        <strain evidence="4">ATCC MYA-139 / BCRC 22969 / CBS 8797 / CCRC 22969 / KCTC 17520 / NBRC 10181 / NCYC 3082</strain>
    </source>
</reference>
<dbReference type="KEGG" id="kng:KNAG_0C01830"/>
<evidence type="ECO:0000259" key="2">
    <source>
        <dbReference type="Pfam" id="PF12231"/>
    </source>
</evidence>
<dbReference type="OrthoDB" id="4070686at2759"/>